<organism evidence="3">
    <name type="scientific">hydrothermal vent metagenome</name>
    <dbReference type="NCBI Taxonomy" id="652676"/>
    <lineage>
        <taxon>unclassified sequences</taxon>
        <taxon>metagenomes</taxon>
        <taxon>ecological metagenomes</taxon>
    </lineage>
</organism>
<sequence length="185" mass="21795">MIEDKERWNKRFQEKPFRDYVEPIIEKYIENANVGYALDIACGQGRNTHFIADKGFEVDAVDLSDYALSKVRESDAIHKIEVDLDEYNLEKNKYDLVVNMNYLNRRFYHQIKEALKPDGLLIFETFIIAHGDFDNPQNPEYLLRQNELLHAFIGLDIIYYEERDDINLRGEKTRVASLVAKKRAC</sequence>
<feature type="domain" description="Methyltransferase" evidence="2">
    <location>
        <begin position="38"/>
        <end position="119"/>
    </location>
</feature>
<evidence type="ECO:0000313" key="3">
    <source>
        <dbReference type="EMBL" id="SFV53122.1"/>
    </source>
</evidence>
<protein>
    <submittedName>
        <fullName evidence="3">Tellurite resistance protein TehB</fullName>
    </submittedName>
</protein>
<gene>
    <name evidence="3" type="ORF">MNB_SM-6-372</name>
</gene>
<evidence type="ECO:0000256" key="1">
    <source>
        <dbReference type="ARBA" id="ARBA00022679"/>
    </source>
</evidence>
<accession>A0A1W1BHV6</accession>
<reference evidence="3" key="1">
    <citation type="submission" date="2016-10" db="EMBL/GenBank/DDBJ databases">
        <authorList>
            <person name="de Groot N.N."/>
        </authorList>
    </citation>
    <scope>NUCLEOTIDE SEQUENCE</scope>
</reference>
<dbReference type="InterPro" id="IPR041698">
    <property type="entry name" value="Methyltransf_25"/>
</dbReference>
<proteinExistence type="predicted"/>
<dbReference type="InterPro" id="IPR029063">
    <property type="entry name" value="SAM-dependent_MTases_sf"/>
</dbReference>
<dbReference type="EMBL" id="FPHK01000005">
    <property type="protein sequence ID" value="SFV53122.1"/>
    <property type="molecule type" value="Genomic_DNA"/>
</dbReference>
<dbReference type="GO" id="GO:0016740">
    <property type="term" value="F:transferase activity"/>
    <property type="evidence" value="ECO:0007669"/>
    <property type="project" value="UniProtKB-KW"/>
</dbReference>
<dbReference type="AlphaFoldDB" id="A0A1W1BHV6"/>
<keyword evidence="1" id="KW-0808">Transferase</keyword>
<dbReference type="Pfam" id="PF13649">
    <property type="entry name" value="Methyltransf_25"/>
    <property type="match status" value="1"/>
</dbReference>
<dbReference type="SUPFAM" id="SSF53335">
    <property type="entry name" value="S-adenosyl-L-methionine-dependent methyltransferases"/>
    <property type="match status" value="1"/>
</dbReference>
<dbReference type="CDD" id="cd02440">
    <property type="entry name" value="AdoMet_MTases"/>
    <property type="match status" value="1"/>
</dbReference>
<evidence type="ECO:0000259" key="2">
    <source>
        <dbReference type="Pfam" id="PF13649"/>
    </source>
</evidence>
<dbReference type="Gene3D" id="3.40.50.150">
    <property type="entry name" value="Vaccinia Virus protein VP39"/>
    <property type="match status" value="1"/>
</dbReference>
<name>A0A1W1BHV6_9ZZZZ</name>
<dbReference type="PANTHER" id="PTHR43861">
    <property type="entry name" value="TRANS-ACONITATE 2-METHYLTRANSFERASE-RELATED"/>
    <property type="match status" value="1"/>
</dbReference>